<dbReference type="GO" id="GO:0005634">
    <property type="term" value="C:nucleus"/>
    <property type="evidence" value="ECO:0007669"/>
    <property type="project" value="TreeGrafter"/>
</dbReference>
<feature type="coiled-coil region" evidence="4">
    <location>
        <begin position="784"/>
        <end position="833"/>
    </location>
</feature>
<proteinExistence type="inferred from homology"/>
<keyword evidence="7" id="KW-1185">Reference proteome</keyword>
<dbReference type="Pfam" id="PF13476">
    <property type="entry name" value="AAA_23"/>
    <property type="match status" value="1"/>
</dbReference>
<reference evidence="7" key="1">
    <citation type="journal article" date="2016" name="Nat. Commun.">
        <title>Genome analysis of three Pneumocystis species reveals adaptation mechanisms to life exclusively in mammalian hosts.</title>
        <authorList>
            <person name="Ma L."/>
            <person name="Chen Z."/>
            <person name="Huang D.W."/>
            <person name="Kutty G."/>
            <person name="Ishihara M."/>
            <person name="Wang H."/>
            <person name="Abouelleil A."/>
            <person name="Bishop L."/>
            <person name="Davey E."/>
            <person name="Deng R."/>
            <person name="Deng X."/>
            <person name="Fan L."/>
            <person name="Fantoni G."/>
            <person name="Fitzgerald M."/>
            <person name="Gogineni E."/>
            <person name="Goldberg J.M."/>
            <person name="Handley G."/>
            <person name="Hu X."/>
            <person name="Huber C."/>
            <person name="Jiao X."/>
            <person name="Jones K."/>
            <person name="Levin J.Z."/>
            <person name="Liu Y."/>
            <person name="Macdonald P."/>
            <person name="Melnikov A."/>
            <person name="Raley C."/>
            <person name="Sassi M."/>
            <person name="Sherman B.T."/>
            <person name="Song X."/>
            <person name="Sykes S."/>
            <person name="Tran B."/>
            <person name="Walsh L."/>
            <person name="Xia Y."/>
            <person name="Yang J."/>
            <person name="Young S."/>
            <person name="Zeng Q."/>
            <person name="Zheng X."/>
            <person name="Stephens R."/>
            <person name="Nusbaum C."/>
            <person name="Birren B.W."/>
            <person name="Azadi P."/>
            <person name="Lempicki R.A."/>
            <person name="Cuomo C.A."/>
            <person name="Kovacs J.A."/>
        </authorList>
    </citation>
    <scope>NUCLEOTIDE SEQUENCE [LARGE SCALE GENOMIC DNA]</scope>
    <source>
        <strain evidence="7">B80</strain>
    </source>
</reference>
<dbReference type="GO" id="GO:0003697">
    <property type="term" value="F:single-stranded DNA binding"/>
    <property type="evidence" value="ECO:0007669"/>
    <property type="project" value="TreeGrafter"/>
</dbReference>
<keyword evidence="3 4" id="KW-0175">Coiled coil</keyword>
<evidence type="ECO:0000256" key="1">
    <source>
        <dbReference type="ARBA" id="ARBA00010171"/>
    </source>
</evidence>
<evidence type="ECO:0000259" key="5">
    <source>
        <dbReference type="Pfam" id="PF13476"/>
    </source>
</evidence>
<organism evidence="6 7">
    <name type="scientific">Pneumocystis carinii (strain B80)</name>
    <name type="common">Rat pneumocystis pneumonia agent</name>
    <name type="synonym">Pneumocystis carinii f. sp. carinii</name>
    <dbReference type="NCBI Taxonomy" id="1408658"/>
    <lineage>
        <taxon>Eukaryota</taxon>
        <taxon>Fungi</taxon>
        <taxon>Dikarya</taxon>
        <taxon>Ascomycota</taxon>
        <taxon>Taphrinomycotina</taxon>
        <taxon>Pneumocystomycetes</taxon>
        <taxon>Pneumocystaceae</taxon>
        <taxon>Pneumocystis</taxon>
    </lineage>
</organism>
<protein>
    <recommendedName>
        <fullName evidence="2">Structural maintenance of chromosomes protein 5</fullName>
    </recommendedName>
</protein>
<feature type="coiled-coil region" evidence="4">
    <location>
        <begin position="641"/>
        <end position="734"/>
    </location>
</feature>
<sequence length="1072" mass="125144">MNTSDQSGYMNGSIVRLRLENFVTYDLIEFFPGPNLNMIIGPNGSGKSTFVCAICIGLGWNTSFLGRAKDVNEYIKFGSEKAHIEIELKGLDNEPNIIVSRVIHIDNTSSWELNGVPSSLKYVREKMDDLNIQIDNLCHFLPQDKVCEFAQLTPEKLLKETERAVGDVEMLLQHEKLIELRASQKNDLSAKTMDQAQLENLNERQAITRRDVERFHEREAILKTIEILNFKIPFVQYSEARKAFYDSKNLRNEKKAELDKILKEYDPFFRKKTQMEATLNQYVAENNEIKNSLNCQKSALDSLILSFDEYDNSIKDISGEIRAEKRREKERDQKIKELKETIAFIESRISDKPSENYMNDILDKLNEVNGHLKIIRKELQDLNTVIGEHINRINESKVALKQIQNKLDDLDNVREQRLQWLKQNDRDVFDAVIWLSNNRNKFKDHVYEPVYLEISVRDLKYADFLEACFQKNTYMAFTFLNRDDYILFNRILVDSKEGCGRELRLHTTEFSNTSSPSLDMQKQPCVSSELKQNFGMDGYLLDFVDGPSPVLNTLCHIANIHRIPVSINEISDECYRKLSQSVNSANQLIFPVFISGRTHYTMKKSKYGRKDVSTVTKLVTKAQRFKTTVNAETKKLLEQQIIDLELVIKKDEDSIQELRKTEERIKIRFNDEINRKNNLLKKKEGMEKEIKEWDSQVIKLEKTKKTLYSLESFSNQYTDNIKKLKEKMDEIVEQHSVSAIKLKDLILDAFQTTKDMICTSIREIQANANYVDVVEENTEIVTKIDDIKKSYEELKQTTQNLRSIAANKLEIARKNLENVDEETRKEMENQMEQDMTEESLNEQINIEKIKLEFIYQTNPNVISQFEKREHDIKVLKKRIEEYESRLQKVESDINNLRKIWEPRLDNIIYKINCSFSEAFEYIGCVGEVRIGKSDEFDKWRVEILVKFRDNENLQLLTSQRQSGGERSVSTIFYLIAMQSISKVPFRVVDEINQGMDQKNERLVHAKLVDVMSKKNTSQCFLITPKLLSSLQYSNNMRILCICNGDWIVQESSSDMQKYVELIRNIKLAKEVV</sequence>
<dbReference type="GO" id="GO:0030915">
    <property type="term" value="C:Smc5-Smc6 complex"/>
    <property type="evidence" value="ECO:0007669"/>
    <property type="project" value="TreeGrafter"/>
</dbReference>
<accession>A0A0W4ZQK8</accession>
<dbReference type="PANTHER" id="PTHR45916:SF1">
    <property type="entry name" value="STRUCTURAL MAINTENANCE OF CHROMOSOMES PROTEIN 5"/>
    <property type="match status" value="1"/>
</dbReference>
<dbReference type="GO" id="GO:0000724">
    <property type="term" value="P:double-strand break repair via homologous recombination"/>
    <property type="evidence" value="ECO:0007669"/>
    <property type="project" value="TreeGrafter"/>
</dbReference>
<dbReference type="OrthoDB" id="10254973at2759"/>
<dbReference type="Gene3D" id="3.40.50.300">
    <property type="entry name" value="P-loop containing nucleotide triphosphate hydrolases"/>
    <property type="match status" value="2"/>
</dbReference>
<evidence type="ECO:0000256" key="2">
    <source>
        <dbReference type="ARBA" id="ARBA00018687"/>
    </source>
</evidence>
<evidence type="ECO:0000256" key="4">
    <source>
        <dbReference type="SAM" id="Coils"/>
    </source>
</evidence>
<dbReference type="InterPro" id="IPR027417">
    <property type="entry name" value="P-loop_NTPase"/>
</dbReference>
<name>A0A0W4ZQK8_PNEC8</name>
<evidence type="ECO:0000256" key="3">
    <source>
        <dbReference type="ARBA" id="ARBA00023054"/>
    </source>
</evidence>
<dbReference type="PANTHER" id="PTHR45916">
    <property type="entry name" value="STRUCTURAL MAINTENANCE OF CHROMOSOMES PROTEIN 5"/>
    <property type="match status" value="1"/>
</dbReference>
<comment type="caution">
    <text evidence="6">The sequence shown here is derived from an EMBL/GenBank/DDBJ whole genome shotgun (WGS) entry which is preliminary data.</text>
</comment>
<dbReference type="EMBL" id="LFVZ01000002">
    <property type="protein sequence ID" value="KTW30659.1"/>
    <property type="molecule type" value="Genomic_DNA"/>
</dbReference>
<dbReference type="VEuPathDB" id="FungiDB:T552_00374"/>
<dbReference type="AlphaFoldDB" id="A0A0W4ZQK8"/>
<evidence type="ECO:0000313" key="7">
    <source>
        <dbReference type="Proteomes" id="UP000054454"/>
    </source>
</evidence>
<comment type="similarity">
    <text evidence="1">Belongs to the SMC family. SMC5 subfamily.</text>
</comment>
<evidence type="ECO:0000313" key="6">
    <source>
        <dbReference type="EMBL" id="KTW30659.1"/>
    </source>
</evidence>
<dbReference type="RefSeq" id="XP_018227255.1">
    <property type="nucleotide sequence ID" value="XM_018368989.1"/>
</dbReference>
<gene>
    <name evidence="6" type="ORF">T552_00374</name>
</gene>
<feature type="coiled-coil region" evidence="4">
    <location>
        <begin position="865"/>
        <end position="899"/>
    </location>
</feature>
<dbReference type="GeneID" id="28935191"/>
<dbReference type="SUPFAM" id="SSF52540">
    <property type="entry name" value="P-loop containing nucleoside triphosphate hydrolases"/>
    <property type="match status" value="1"/>
</dbReference>
<dbReference type="InterPro" id="IPR038729">
    <property type="entry name" value="Rad50/SbcC_AAA"/>
</dbReference>
<dbReference type="GO" id="GO:0016887">
    <property type="term" value="F:ATP hydrolysis activity"/>
    <property type="evidence" value="ECO:0007669"/>
    <property type="project" value="InterPro"/>
</dbReference>
<dbReference type="Proteomes" id="UP000054454">
    <property type="component" value="Unassembled WGS sequence"/>
</dbReference>
<feature type="domain" description="Rad50/SbcC-type AAA" evidence="5">
    <location>
        <begin position="16"/>
        <end position="203"/>
    </location>
</feature>